<dbReference type="InterPro" id="IPR011650">
    <property type="entry name" value="Peptidase_M20_dimer"/>
</dbReference>
<evidence type="ECO:0000256" key="3">
    <source>
        <dbReference type="ARBA" id="ARBA00022723"/>
    </source>
</evidence>
<keyword evidence="5 7" id="KW-0862">Zinc</keyword>
<dbReference type="PANTHER" id="PTHR45962:SF1">
    <property type="entry name" value="N-FATTY-ACYL-AMINO ACID SYNTHASE_HYDROLASE PM20D1"/>
    <property type="match status" value="1"/>
</dbReference>
<dbReference type="InterPro" id="IPR036264">
    <property type="entry name" value="Bact_exopeptidase_dim_dom"/>
</dbReference>
<feature type="domain" description="Peptidase M20 dimerisation" evidence="8">
    <location>
        <begin position="267"/>
        <end position="422"/>
    </location>
</feature>
<evidence type="ECO:0000256" key="1">
    <source>
        <dbReference type="ARBA" id="ARBA00006247"/>
    </source>
</evidence>
<dbReference type="PANTHER" id="PTHR45962">
    <property type="entry name" value="N-FATTY-ACYL-AMINO ACID SYNTHASE/HYDROLASE PM20D1"/>
    <property type="match status" value="1"/>
</dbReference>
<proteinExistence type="inferred from homology"/>
<dbReference type="PROSITE" id="PS00758">
    <property type="entry name" value="ARGE_DAPE_CPG2_1"/>
    <property type="match status" value="1"/>
</dbReference>
<evidence type="ECO:0000256" key="4">
    <source>
        <dbReference type="ARBA" id="ARBA00022801"/>
    </source>
</evidence>
<dbReference type="Gene3D" id="3.40.630.10">
    <property type="entry name" value="Zn peptidases"/>
    <property type="match status" value="1"/>
</dbReference>
<evidence type="ECO:0000256" key="5">
    <source>
        <dbReference type="ARBA" id="ARBA00022833"/>
    </source>
</evidence>
<evidence type="ECO:0000313" key="9">
    <source>
        <dbReference type="EMBL" id="KAF7356683.1"/>
    </source>
</evidence>
<dbReference type="PROSITE" id="PS00759">
    <property type="entry name" value="ARGE_DAPE_CPG2_2"/>
    <property type="match status" value="1"/>
</dbReference>
<dbReference type="InterPro" id="IPR002933">
    <property type="entry name" value="Peptidase_M20"/>
</dbReference>
<dbReference type="CDD" id="cd05674">
    <property type="entry name" value="M20_yscS"/>
    <property type="match status" value="1"/>
</dbReference>
<keyword evidence="4" id="KW-0378">Hydrolase</keyword>
<keyword evidence="9" id="KW-0121">Carboxypeptidase</keyword>
<dbReference type="InterPro" id="IPR047177">
    <property type="entry name" value="Pept_M20A"/>
</dbReference>
<accession>A0A8H7D2T8</accession>
<feature type="binding site" evidence="7">
    <location>
        <position position="247"/>
    </location>
    <ligand>
        <name>Zn(2+)</name>
        <dbReference type="ChEBI" id="CHEBI:29105"/>
        <label>2</label>
    </ligand>
</feature>
<sequence length="562" mass="61617">MSSNLSAVVAGILALLIPYIFWGNSHSPFEVTSDGTFTSPCPQVHALLPKTHSELFAVLEEVYKTEEFKLGAYDKLSGAVGIPTESHDNMRPVGQDPRWDIFHQFHGFLESTFPLIYSSLRVTKVNTYGLVFHWQGSSSSLQPLLLTAHQDVVPVDPETVDQWIHPPYSGHYDGTWIWGRGSADDKSDMIAQLLTVDSLLRQGFKPRRTIVLAFGIDEESAGTEGAGKIAVYLEETYGRASFAMLLDEGDGYGENTRNGLIFASPGISEKGYFDAKIEVFSVGGHSSIPPRHTSIGILSKIVVALEDNLHTPFFPRSGTAFANVQCAIVHGPDSSPSLRRLAHRALTDDDALEELKNYLLEVDPIYEAMLRTTQAVDIVFGGVKANALPEVATAVVNHRISEQSSVKEVTNHIVQIVSPIAAQLNLSLIAFDLAPDQEAVPTNRIVLTDAFGSGLEPSPVAPIESGPYELLAGTIKAALETAGRYNSTGVIISPSLGLGNTDTQFYWNLTRHIFRYSHYGDRDDYYNGLHTVNEAVKGEALVEHVRFFTTLILNIDETKLFD</sequence>
<feature type="active site" evidence="6">
    <location>
        <position position="151"/>
    </location>
</feature>
<comment type="caution">
    <text evidence="9">The sequence shown here is derived from an EMBL/GenBank/DDBJ whole genome shotgun (WGS) entry which is preliminary data.</text>
</comment>
<dbReference type="GO" id="GO:0051603">
    <property type="term" value="P:proteolysis involved in protein catabolic process"/>
    <property type="evidence" value="ECO:0007669"/>
    <property type="project" value="TreeGrafter"/>
</dbReference>
<evidence type="ECO:0000259" key="8">
    <source>
        <dbReference type="Pfam" id="PF07687"/>
    </source>
</evidence>
<gene>
    <name evidence="9" type="ORF">MVEN_01002800</name>
</gene>
<evidence type="ECO:0000256" key="2">
    <source>
        <dbReference type="ARBA" id="ARBA00022670"/>
    </source>
</evidence>
<dbReference type="Pfam" id="PF07687">
    <property type="entry name" value="M20_dimer"/>
    <property type="match status" value="1"/>
</dbReference>
<dbReference type="EMBL" id="JACAZI010000007">
    <property type="protein sequence ID" value="KAF7356683.1"/>
    <property type="molecule type" value="Genomic_DNA"/>
</dbReference>
<keyword evidence="3 7" id="KW-0479">Metal-binding</keyword>
<dbReference type="Pfam" id="PF01546">
    <property type="entry name" value="Peptidase_M20"/>
    <property type="match status" value="1"/>
</dbReference>
<feature type="binding site" evidence="7">
    <location>
        <position position="184"/>
    </location>
    <ligand>
        <name>Zn(2+)</name>
        <dbReference type="ChEBI" id="CHEBI:29105"/>
        <label>2</label>
    </ligand>
</feature>
<keyword evidence="10" id="KW-1185">Reference proteome</keyword>
<dbReference type="PIRSF" id="PIRSF037217">
    <property type="entry name" value="Carboxypeptidase_S"/>
    <property type="match status" value="1"/>
</dbReference>
<dbReference type="SUPFAM" id="SSF53187">
    <property type="entry name" value="Zn-dependent exopeptidases"/>
    <property type="match status" value="1"/>
</dbReference>
<dbReference type="Proteomes" id="UP000620124">
    <property type="component" value="Unassembled WGS sequence"/>
</dbReference>
<feature type="binding site" evidence="7">
    <location>
        <position position="219"/>
    </location>
    <ligand>
        <name>Zn(2+)</name>
        <dbReference type="ChEBI" id="CHEBI:29105"/>
        <label>1</label>
    </ligand>
</feature>
<dbReference type="InterPro" id="IPR017141">
    <property type="entry name" value="Pept_M20_carboxypep"/>
</dbReference>
<name>A0A8H7D2T8_9AGAR</name>
<evidence type="ECO:0000256" key="6">
    <source>
        <dbReference type="PIRSR" id="PIRSR037217-1"/>
    </source>
</evidence>
<dbReference type="InterPro" id="IPR001261">
    <property type="entry name" value="ArgE/DapE_CS"/>
</dbReference>
<feature type="binding site" evidence="7">
    <location>
        <position position="530"/>
    </location>
    <ligand>
        <name>Zn(2+)</name>
        <dbReference type="ChEBI" id="CHEBI:29105"/>
        <label>1</label>
    </ligand>
</feature>
<feature type="binding site" evidence="7">
    <location>
        <position position="149"/>
    </location>
    <ligand>
        <name>Zn(2+)</name>
        <dbReference type="ChEBI" id="CHEBI:29105"/>
        <label>2</label>
    </ligand>
</feature>
<dbReference type="GO" id="GO:0004181">
    <property type="term" value="F:metallocarboxypeptidase activity"/>
    <property type="evidence" value="ECO:0007669"/>
    <property type="project" value="InterPro"/>
</dbReference>
<reference evidence="9" key="1">
    <citation type="submission" date="2020-05" db="EMBL/GenBank/DDBJ databases">
        <title>Mycena genomes resolve the evolution of fungal bioluminescence.</title>
        <authorList>
            <person name="Tsai I.J."/>
        </authorList>
    </citation>
    <scope>NUCLEOTIDE SEQUENCE</scope>
    <source>
        <strain evidence="9">CCC161011</strain>
    </source>
</reference>
<dbReference type="AlphaFoldDB" id="A0A8H7D2T8"/>
<dbReference type="OrthoDB" id="3064516at2759"/>
<dbReference type="GO" id="GO:0046872">
    <property type="term" value="F:metal ion binding"/>
    <property type="evidence" value="ECO:0007669"/>
    <property type="project" value="UniProtKB-KW"/>
</dbReference>
<evidence type="ECO:0000256" key="7">
    <source>
        <dbReference type="PIRSR" id="PIRSR037217-2"/>
    </source>
</evidence>
<dbReference type="FunFam" id="3.40.630.10:FF:000027">
    <property type="entry name" value="N-fatty-acyl-amino acid synthase/hydrolase PM20D1"/>
    <property type="match status" value="1"/>
</dbReference>
<dbReference type="SUPFAM" id="SSF55031">
    <property type="entry name" value="Bacterial exopeptidase dimerisation domain"/>
    <property type="match status" value="1"/>
</dbReference>
<comment type="similarity">
    <text evidence="1">Belongs to the peptidase M20A family.</text>
</comment>
<dbReference type="Gene3D" id="3.30.70.360">
    <property type="match status" value="1"/>
</dbReference>
<feature type="active site" description="Proton acceptor" evidence="6">
    <location>
        <position position="218"/>
    </location>
</feature>
<dbReference type="GO" id="GO:0000328">
    <property type="term" value="C:fungal-type vacuole lumen"/>
    <property type="evidence" value="ECO:0007669"/>
    <property type="project" value="TreeGrafter"/>
</dbReference>
<protein>
    <submittedName>
        <fullName evidence="9">Carboxypeptidase S</fullName>
    </submittedName>
</protein>
<organism evidence="9 10">
    <name type="scientific">Mycena venus</name>
    <dbReference type="NCBI Taxonomy" id="2733690"/>
    <lineage>
        <taxon>Eukaryota</taxon>
        <taxon>Fungi</taxon>
        <taxon>Dikarya</taxon>
        <taxon>Basidiomycota</taxon>
        <taxon>Agaricomycotina</taxon>
        <taxon>Agaricomycetes</taxon>
        <taxon>Agaricomycetidae</taxon>
        <taxon>Agaricales</taxon>
        <taxon>Marasmiineae</taxon>
        <taxon>Mycenaceae</taxon>
        <taxon>Mycena</taxon>
    </lineage>
</organism>
<keyword evidence="2" id="KW-0645">Protease</keyword>
<evidence type="ECO:0000313" key="10">
    <source>
        <dbReference type="Proteomes" id="UP000620124"/>
    </source>
</evidence>
<feature type="binding site" evidence="7">
    <location>
        <position position="184"/>
    </location>
    <ligand>
        <name>Zn(2+)</name>
        <dbReference type="ChEBI" id="CHEBI:29105"/>
        <label>1</label>
    </ligand>
</feature>